<name>A0A3N4Q2C8_9BACT</name>
<keyword evidence="4" id="KW-0472">Membrane</keyword>
<dbReference type="GO" id="GO:0009279">
    <property type="term" value="C:cell outer membrane"/>
    <property type="evidence" value="ECO:0007669"/>
    <property type="project" value="UniProtKB-SubCell"/>
</dbReference>
<evidence type="ECO:0000259" key="6">
    <source>
        <dbReference type="Pfam" id="PF07980"/>
    </source>
</evidence>
<evidence type="ECO:0000256" key="2">
    <source>
        <dbReference type="ARBA" id="ARBA00006275"/>
    </source>
</evidence>
<dbReference type="EMBL" id="RPDH01000001">
    <property type="protein sequence ID" value="RPE14226.1"/>
    <property type="molecule type" value="Genomic_DNA"/>
</dbReference>
<dbReference type="PROSITE" id="PS51257">
    <property type="entry name" value="PROKAR_LIPOPROTEIN"/>
    <property type="match status" value="1"/>
</dbReference>
<dbReference type="InterPro" id="IPR011990">
    <property type="entry name" value="TPR-like_helical_dom_sf"/>
</dbReference>
<evidence type="ECO:0000256" key="3">
    <source>
        <dbReference type="ARBA" id="ARBA00022729"/>
    </source>
</evidence>
<sequence length="553" mass="62863">MRIKRFIILLAAAVSMQGCSKFLESYPKNNLSTGTFFNTEEDFTNAVNGIYDACQDGRALGFFPMIDMATPFALSGVTRFGQFHNGLINLTAGYEMSQTFWTSYYRIVFRANLVLEHIDNPEAKISDKVRNRVKGEALFLRSLGYFYLTNLFGDVPLVLKTQSYEELQVPKNPKAEVVKRIEDDLKEAATLLPSVTEYRADKKMLGRASRGAAKALLGKLLVFEKRWAEAETVLKGLINDNEYNLEPVFSDLFWPEKENGQESIFEIQFSDLAGEGNSIVRFCAPAIASGISAAGFNYINPTEYYSDKFETLGGHTVQSTFVKRELEGAAYRRFYTYTSGDPAYDAAKPYDKRDPRLKWTLWYEGTPYIAEFQARSGQSNITYKPSYAVETNHNTVKYIVGKLDKTGTDSPQNLVILRYADALLLYAEALLEQNKLADAVVYINRVRQRPSVAMPAVAQVEVAQGKTITTDQTNLRKYLQEERYRELAFEWGHLYFDMVRWDVLSAEMVKYWTAKKDGGANPALTSYSKHYYKWPVPAEEIARNPKLEQNTGY</sequence>
<evidence type="ECO:0000259" key="7">
    <source>
        <dbReference type="Pfam" id="PF14322"/>
    </source>
</evidence>
<evidence type="ECO:0000256" key="5">
    <source>
        <dbReference type="ARBA" id="ARBA00023237"/>
    </source>
</evidence>
<dbReference type="Proteomes" id="UP000278351">
    <property type="component" value="Unassembled WGS sequence"/>
</dbReference>
<keyword evidence="5" id="KW-0998">Cell outer membrane</keyword>
<keyword evidence="9" id="KW-1185">Reference proteome</keyword>
<protein>
    <submittedName>
        <fullName evidence="8">RagB/SusD family nutrient uptake outer membrane protein</fullName>
    </submittedName>
</protein>
<organism evidence="8 9">
    <name type="scientific">Chitinophaga lutea</name>
    <dbReference type="NCBI Taxonomy" id="2488634"/>
    <lineage>
        <taxon>Bacteria</taxon>
        <taxon>Pseudomonadati</taxon>
        <taxon>Bacteroidota</taxon>
        <taxon>Chitinophagia</taxon>
        <taxon>Chitinophagales</taxon>
        <taxon>Chitinophagaceae</taxon>
        <taxon>Chitinophaga</taxon>
    </lineage>
</organism>
<reference evidence="8 9" key="1">
    <citation type="submission" date="2018-11" db="EMBL/GenBank/DDBJ databases">
        <title>Chitinophaga lutea sp.nov., isolate from arsenic contaminated soil.</title>
        <authorList>
            <person name="Zong Y."/>
        </authorList>
    </citation>
    <scope>NUCLEOTIDE SEQUENCE [LARGE SCALE GENOMIC DNA]</scope>
    <source>
        <strain evidence="8 9">ZY74</strain>
    </source>
</reference>
<gene>
    <name evidence="8" type="ORF">EGT74_12200</name>
</gene>
<dbReference type="AlphaFoldDB" id="A0A3N4Q2C8"/>
<evidence type="ECO:0000313" key="8">
    <source>
        <dbReference type="EMBL" id="RPE14226.1"/>
    </source>
</evidence>
<dbReference type="InterPro" id="IPR033985">
    <property type="entry name" value="SusD-like_N"/>
</dbReference>
<comment type="subcellular location">
    <subcellularLocation>
        <location evidence="1">Cell outer membrane</location>
    </subcellularLocation>
</comment>
<dbReference type="Pfam" id="PF07980">
    <property type="entry name" value="SusD_RagB"/>
    <property type="match status" value="1"/>
</dbReference>
<feature type="domain" description="SusD-like N-terminal" evidence="7">
    <location>
        <begin position="21"/>
        <end position="219"/>
    </location>
</feature>
<evidence type="ECO:0000256" key="4">
    <source>
        <dbReference type="ARBA" id="ARBA00023136"/>
    </source>
</evidence>
<keyword evidence="3" id="KW-0732">Signal</keyword>
<comment type="similarity">
    <text evidence="2">Belongs to the SusD family.</text>
</comment>
<accession>A0A3N4Q2C8</accession>
<evidence type="ECO:0000256" key="1">
    <source>
        <dbReference type="ARBA" id="ARBA00004442"/>
    </source>
</evidence>
<dbReference type="SUPFAM" id="SSF48452">
    <property type="entry name" value="TPR-like"/>
    <property type="match status" value="1"/>
</dbReference>
<proteinExistence type="inferred from homology"/>
<dbReference type="InterPro" id="IPR012944">
    <property type="entry name" value="SusD_RagB_dom"/>
</dbReference>
<comment type="caution">
    <text evidence="8">The sequence shown here is derived from an EMBL/GenBank/DDBJ whole genome shotgun (WGS) entry which is preliminary data.</text>
</comment>
<feature type="domain" description="RagB/SusD" evidence="6">
    <location>
        <begin position="261"/>
        <end position="553"/>
    </location>
</feature>
<dbReference type="RefSeq" id="WP_123846739.1">
    <property type="nucleotide sequence ID" value="NZ_RPDH01000001.1"/>
</dbReference>
<evidence type="ECO:0000313" key="9">
    <source>
        <dbReference type="Proteomes" id="UP000278351"/>
    </source>
</evidence>
<dbReference type="Gene3D" id="1.25.40.390">
    <property type="match status" value="1"/>
</dbReference>
<dbReference type="OrthoDB" id="5694214at2"/>
<dbReference type="Pfam" id="PF14322">
    <property type="entry name" value="SusD-like_3"/>
    <property type="match status" value="1"/>
</dbReference>